<dbReference type="Gene3D" id="1.10.3470.10">
    <property type="entry name" value="ABC transporter involved in vitamin B12 uptake, BtuC"/>
    <property type="match status" value="1"/>
</dbReference>
<name>D3Q8B9_STANL</name>
<keyword evidence="10" id="KW-1185">Reference proteome</keyword>
<dbReference type="SUPFAM" id="SSF81345">
    <property type="entry name" value="ABC transporter involved in vitamin B12 uptake, BtuC"/>
    <property type="match status" value="1"/>
</dbReference>
<dbReference type="KEGG" id="sna:Snas_2817"/>
<feature type="transmembrane region" description="Helical" evidence="8">
    <location>
        <begin position="308"/>
        <end position="330"/>
    </location>
</feature>
<dbReference type="EMBL" id="CP001778">
    <property type="protein sequence ID" value="ADD42493.1"/>
    <property type="molecule type" value="Genomic_DNA"/>
</dbReference>
<dbReference type="Proteomes" id="UP000000844">
    <property type="component" value="Chromosome"/>
</dbReference>
<evidence type="ECO:0000256" key="6">
    <source>
        <dbReference type="ARBA" id="ARBA00022989"/>
    </source>
</evidence>
<feature type="transmembrane region" description="Helical" evidence="8">
    <location>
        <begin position="155"/>
        <end position="177"/>
    </location>
</feature>
<dbReference type="Pfam" id="PF01032">
    <property type="entry name" value="FecCD"/>
    <property type="match status" value="1"/>
</dbReference>
<sequence>MWTLRLGRVSARVDARDAVWCGVFLVLLLAASLVTLTVGTIIVGFDEFTSLLSGTASRGTRIVVLEWRLPRLLFAIVAGAALGLAGMLMQSITRNPLGSPDIMGFDAGAYTGVLVMTLAVGVPTFLAKAIGASAGGLVAAAIVLFLALRGGVTGFRLIILGIGTAAMLTSVNSYLLLTASPEAAAGTAAWNAGSFANLAFEQLLPYLVLIVPLLALVVPVSRRLAQFTLGDDMAGTTGVSVNRTRIAATVLSVVIAAATTAVSGPLTFIALIAPQVAMRLARRDTASLPLIALNGALLLVAADYAAEWLTISTGLLTICVGGAYFVYVLMREGFSR</sequence>
<reference evidence="9 10" key="1">
    <citation type="journal article" date="2009" name="Stand. Genomic Sci.">
        <title>Complete genome sequence of Stackebrandtia nassauensis type strain (LLR-40K-21).</title>
        <authorList>
            <person name="Munk C."/>
            <person name="Lapidus A."/>
            <person name="Copeland A."/>
            <person name="Jando M."/>
            <person name="Mayilraj S."/>
            <person name="Glavina Del Rio T."/>
            <person name="Nolan M."/>
            <person name="Chen F."/>
            <person name="Lucas S."/>
            <person name="Tice H."/>
            <person name="Cheng J.F."/>
            <person name="Han C."/>
            <person name="Detter J.C."/>
            <person name="Bruce D."/>
            <person name="Goodwin L."/>
            <person name="Chain P."/>
            <person name="Pitluck S."/>
            <person name="Goker M."/>
            <person name="Ovchinikova G."/>
            <person name="Pati A."/>
            <person name="Ivanova N."/>
            <person name="Mavromatis K."/>
            <person name="Chen A."/>
            <person name="Palaniappan K."/>
            <person name="Land M."/>
            <person name="Hauser L."/>
            <person name="Chang Y.J."/>
            <person name="Jeffries C.D."/>
            <person name="Bristow J."/>
            <person name="Eisen J.A."/>
            <person name="Markowitz V."/>
            <person name="Hugenholtz P."/>
            <person name="Kyrpides N.C."/>
            <person name="Klenk H.P."/>
        </authorList>
    </citation>
    <scope>NUCLEOTIDE SEQUENCE [LARGE SCALE GENOMIC DNA]</scope>
    <source>
        <strain evidence="10">DSM 44728 / CIP 108903 / NRRL B-16338 / NBRC 102104 / LLR-40K-21</strain>
    </source>
</reference>
<comment type="subcellular location">
    <subcellularLocation>
        <location evidence="1">Cell membrane</location>
        <topology evidence="1">Multi-pass membrane protein</topology>
    </subcellularLocation>
</comment>
<evidence type="ECO:0000256" key="4">
    <source>
        <dbReference type="ARBA" id="ARBA00022475"/>
    </source>
</evidence>
<dbReference type="eggNOG" id="COG4779">
    <property type="taxonomic scope" value="Bacteria"/>
</dbReference>
<keyword evidence="5 8" id="KW-0812">Transmembrane</keyword>
<feature type="transmembrane region" description="Helical" evidence="8">
    <location>
        <begin position="129"/>
        <end position="148"/>
    </location>
</feature>
<dbReference type="PANTHER" id="PTHR30472">
    <property type="entry name" value="FERRIC ENTEROBACTIN TRANSPORT SYSTEM PERMEASE PROTEIN"/>
    <property type="match status" value="1"/>
</dbReference>
<evidence type="ECO:0000256" key="1">
    <source>
        <dbReference type="ARBA" id="ARBA00004651"/>
    </source>
</evidence>
<feature type="transmembrane region" description="Helical" evidence="8">
    <location>
        <begin position="72"/>
        <end position="90"/>
    </location>
</feature>
<dbReference type="InterPro" id="IPR037294">
    <property type="entry name" value="ABC_BtuC-like"/>
</dbReference>
<feature type="transmembrane region" description="Helical" evidence="8">
    <location>
        <begin position="20"/>
        <end position="45"/>
    </location>
</feature>
<dbReference type="HOGENOM" id="CLU_013016_1_1_11"/>
<evidence type="ECO:0000313" key="10">
    <source>
        <dbReference type="Proteomes" id="UP000000844"/>
    </source>
</evidence>
<accession>D3Q8B9</accession>
<comment type="similarity">
    <text evidence="2">Belongs to the binding-protein-dependent transport system permease family. FecCD subfamily.</text>
</comment>
<dbReference type="CDD" id="cd06550">
    <property type="entry name" value="TM_ABC_iron-siderophores_like"/>
    <property type="match status" value="1"/>
</dbReference>
<dbReference type="GO" id="GO:0005886">
    <property type="term" value="C:plasma membrane"/>
    <property type="evidence" value="ECO:0007669"/>
    <property type="project" value="UniProtKB-SubCell"/>
</dbReference>
<keyword evidence="4" id="KW-1003">Cell membrane</keyword>
<keyword evidence="7 8" id="KW-0472">Membrane</keyword>
<evidence type="ECO:0000256" key="3">
    <source>
        <dbReference type="ARBA" id="ARBA00022448"/>
    </source>
</evidence>
<keyword evidence="6 8" id="KW-1133">Transmembrane helix</keyword>
<proteinExistence type="inferred from homology"/>
<dbReference type="AlphaFoldDB" id="D3Q8B9"/>
<dbReference type="GO" id="GO:0022857">
    <property type="term" value="F:transmembrane transporter activity"/>
    <property type="evidence" value="ECO:0007669"/>
    <property type="project" value="InterPro"/>
</dbReference>
<dbReference type="InterPro" id="IPR000522">
    <property type="entry name" value="ABC_transptr_permease_BtuC"/>
</dbReference>
<feature type="transmembrane region" description="Helical" evidence="8">
    <location>
        <begin position="207"/>
        <end position="225"/>
    </location>
</feature>
<protein>
    <submittedName>
        <fullName evidence="9">Transport system permease protein</fullName>
    </submittedName>
</protein>
<organism evidence="9 10">
    <name type="scientific">Stackebrandtia nassauensis (strain DSM 44728 / CIP 108903 / NRRL B-16338 / NBRC 102104 / LLR-40K-21)</name>
    <dbReference type="NCBI Taxonomy" id="446470"/>
    <lineage>
        <taxon>Bacteria</taxon>
        <taxon>Bacillati</taxon>
        <taxon>Actinomycetota</taxon>
        <taxon>Actinomycetes</taxon>
        <taxon>Glycomycetales</taxon>
        <taxon>Glycomycetaceae</taxon>
        <taxon>Stackebrandtia</taxon>
    </lineage>
</organism>
<dbReference type="GO" id="GO:0033214">
    <property type="term" value="P:siderophore-iron import into cell"/>
    <property type="evidence" value="ECO:0007669"/>
    <property type="project" value="TreeGrafter"/>
</dbReference>
<dbReference type="PANTHER" id="PTHR30472:SF24">
    <property type="entry name" value="FERRIC ENTEROBACTIN TRANSPORT SYSTEM PERMEASE PROTEIN FEPG"/>
    <property type="match status" value="1"/>
</dbReference>
<evidence type="ECO:0000256" key="8">
    <source>
        <dbReference type="SAM" id="Phobius"/>
    </source>
</evidence>
<evidence type="ECO:0000256" key="2">
    <source>
        <dbReference type="ARBA" id="ARBA00007935"/>
    </source>
</evidence>
<feature type="transmembrane region" description="Helical" evidence="8">
    <location>
        <begin position="245"/>
        <end position="273"/>
    </location>
</feature>
<evidence type="ECO:0000256" key="7">
    <source>
        <dbReference type="ARBA" id="ARBA00023136"/>
    </source>
</evidence>
<dbReference type="STRING" id="446470.Snas_2817"/>
<feature type="transmembrane region" description="Helical" evidence="8">
    <location>
        <begin position="102"/>
        <end position="123"/>
    </location>
</feature>
<gene>
    <name evidence="9" type="ordered locus">Snas_2817</name>
</gene>
<evidence type="ECO:0000313" key="9">
    <source>
        <dbReference type="EMBL" id="ADD42493.1"/>
    </source>
</evidence>
<evidence type="ECO:0000256" key="5">
    <source>
        <dbReference type="ARBA" id="ARBA00022692"/>
    </source>
</evidence>
<keyword evidence="3" id="KW-0813">Transport</keyword>